<dbReference type="Pfam" id="PF07727">
    <property type="entry name" value="RVT_2"/>
    <property type="match status" value="1"/>
</dbReference>
<evidence type="ECO:0000313" key="3">
    <source>
        <dbReference type="Proteomes" id="UP000257109"/>
    </source>
</evidence>
<reference evidence="2" key="1">
    <citation type="submission" date="2018-05" db="EMBL/GenBank/DDBJ databases">
        <title>Draft genome of Mucuna pruriens seed.</title>
        <authorList>
            <person name="Nnadi N.E."/>
            <person name="Vos R."/>
            <person name="Hasami M.H."/>
            <person name="Devisetty U.K."/>
            <person name="Aguiy J.C."/>
        </authorList>
    </citation>
    <scope>NUCLEOTIDE SEQUENCE [LARGE SCALE GENOMIC DNA]</scope>
    <source>
        <strain evidence="2">JCA_2017</strain>
    </source>
</reference>
<dbReference type="InterPro" id="IPR043502">
    <property type="entry name" value="DNA/RNA_pol_sf"/>
</dbReference>
<gene>
    <name evidence="2" type="ORF">CR513_33058</name>
</gene>
<proteinExistence type="predicted"/>
<organism evidence="2 3">
    <name type="scientific">Mucuna pruriens</name>
    <name type="common">Velvet bean</name>
    <name type="synonym">Dolichos pruriens</name>
    <dbReference type="NCBI Taxonomy" id="157652"/>
    <lineage>
        <taxon>Eukaryota</taxon>
        <taxon>Viridiplantae</taxon>
        <taxon>Streptophyta</taxon>
        <taxon>Embryophyta</taxon>
        <taxon>Tracheophyta</taxon>
        <taxon>Spermatophyta</taxon>
        <taxon>Magnoliopsida</taxon>
        <taxon>eudicotyledons</taxon>
        <taxon>Gunneridae</taxon>
        <taxon>Pentapetalae</taxon>
        <taxon>rosids</taxon>
        <taxon>fabids</taxon>
        <taxon>Fabales</taxon>
        <taxon>Fabaceae</taxon>
        <taxon>Papilionoideae</taxon>
        <taxon>50 kb inversion clade</taxon>
        <taxon>NPAAA clade</taxon>
        <taxon>indigoferoid/millettioid clade</taxon>
        <taxon>Phaseoleae</taxon>
        <taxon>Mucuna</taxon>
    </lineage>
</organism>
<dbReference type="SUPFAM" id="SSF56672">
    <property type="entry name" value="DNA/RNA polymerases"/>
    <property type="match status" value="1"/>
</dbReference>
<sequence length="252" mass="29025">MDAEIQDIQRNDTWELIDPPPNCKIVSVKWIFKTKLKETEEIDKFKARLVAKGYTQEEGINYKEIFSPVARLETIRTIVTLTTTKRWSIYQLDIKSAFLHGKINEDVYLEQPLGSLMYLTTTRPNIAHSVSLINRFMDHPKDKHFLVAKRILRYLQGTQNLRIFYKAGGNEELLAYTDSDYTGDLDDRKSTSSYAFLLGGGVISWAPGHQINREQLADIISKPLKVKSFQRLRSALGMLEEPKINCCKEHTI</sequence>
<dbReference type="PANTHER" id="PTHR11439:SF517">
    <property type="entry name" value="CYSTEINE-RICH RLK (RECEPTOR-LIKE PROTEIN KINASE) 8"/>
    <property type="match status" value="1"/>
</dbReference>
<accession>A0A371G5U5</accession>
<dbReference type="AlphaFoldDB" id="A0A371G5U5"/>
<protein>
    <recommendedName>
        <fullName evidence="1">Reverse transcriptase Ty1/copia-type domain-containing protein</fullName>
    </recommendedName>
</protein>
<keyword evidence="3" id="KW-1185">Reference proteome</keyword>
<dbReference type="Proteomes" id="UP000257109">
    <property type="component" value="Unassembled WGS sequence"/>
</dbReference>
<dbReference type="PANTHER" id="PTHR11439">
    <property type="entry name" value="GAG-POL-RELATED RETROTRANSPOSON"/>
    <property type="match status" value="1"/>
</dbReference>
<comment type="caution">
    <text evidence="2">The sequence shown here is derived from an EMBL/GenBank/DDBJ whole genome shotgun (WGS) entry which is preliminary data.</text>
</comment>
<dbReference type="InterPro" id="IPR013103">
    <property type="entry name" value="RVT_2"/>
</dbReference>
<feature type="non-terminal residue" evidence="2">
    <location>
        <position position="1"/>
    </location>
</feature>
<dbReference type="EMBL" id="QJKJ01006720">
    <property type="protein sequence ID" value="RDX85713.1"/>
    <property type="molecule type" value="Genomic_DNA"/>
</dbReference>
<evidence type="ECO:0000259" key="1">
    <source>
        <dbReference type="Pfam" id="PF07727"/>
    </source>
</evidence>
<feature type="domain" description="Reverse transcriptase Ty1/copia-type" evidence="1">
    <location>
        <begin position="11"/>
        <end position="115"/>
    </location>
</feature>
<name>A0A371G5U5_MUCPR</name>
<evidence type="ECO:0000313" key="2">
    <source>
        <dbReference type="EMBL" id="RDX85713.1"/>
    </source>
</evidence>
<dbReference type="OrthoDB" id="1721964at2759"/>